<dbReference type="Pfam" id="PF07028">
    <property type="entry name" value="DUF1319"/>
    <property type="match status" value="1"/>
</dbReference>
<keyword evidence="1" id="KW-0175">Coiled coil</keyword>
<accession>A0A8J5CE15</accession>
<evidence type="ECO:0000313" key="2">
    <source>
        <dbReference type="EMBL" id="KAG6472269.1"/>
    </source>
</evidence>
<dbReference type="InterPro" id="IPR010746">
    <property type="entry name" value="CYMV_Orf1"/>
</dbReference>
<name>A0A8J5CE15_ZINOF</name>
<reference evidence="2 3" key="1">
    <citation type="submission" date="2020-08" db="EMBL/GenBank/DDBJ databases">
        <title>Plant Genome Project.</title>
        <authorList>
            <person name="Zhang R.-G."/>
        </authorList>
    </citation>
    <scope>NUCLEOTIDE SEQUENCE [LARGE SCALE GENOMIC DNA]</scope>
    <source>
        <tissue evidence="2">Rhizome</tissue>
    </source>
</reference>
<gene>
    <name evidence="2" type="ORF">ZIOFF_069729</name>
</gene>
<organism evidence="2 3">
    <name type="scientific">Zingiber officinale</name>
    <name type="common">Ginger</name>
    <name type="synonym">Amomum zingiber</name>
    <dbReference type="NCBI Taxonomy" id="94328"/>
    <lineage>
        <taxon>Eukaryota</taxon>
        <taxon>Viridiplantae</taxon>
        <taxon>Streptophyta</taxon>
        <taxon>Embryophyta</taxon>
        <taxon>Tracheophyta</taxon>
        <taxon>Spermatophyta</taxon>
        <taxon>Magnoliopsida</taxon>
        <taxon>Liliopsida</taxon>
        <taxon>Zingiberales</taxon>
        <taxon>Zingiberaceae</taxon>
        <taxon>Zingiber</taxon>
    </lineage>
</organism>
<keyword evidence="3" id="KW-1185">Reference proteome</keyword>
<dbReference type="EMBL" id="JACMSC010000020">
    <property type="protein sequence ID" value="KAG6472269.1"/>
    <property type="molecule type" value="Genomic_DNA"/>
</dbReference>
<evidence type="ECO:0000313" key="3">
    <source>
        <dbReference type="Proteomes" id="UP000734854"/>
    </source>
</evidence>
<dbReference type="Proteomes" id="UP000734854">
    <property type="component" value="Unassembled WGS sequence"/>
</dbReference>
<comment type="caution">
    <text evidence="2">The sequence shown here is derived from an EMBL/GenBank/DDBJ whole genome shotgun (WGS) entry which is preliminary data.</text>
</comment>
<feature type="coiled-coil region" evidence="1">
    <location>
        <begin position="59"/>
        <end position="86"/>
    </location>
</feature>
<protein>
    <submittedName>
        <fullName evidence="2">Uncharacterized protein</fullName>
    </submittedName>
</protein>
<sequence>MSEVWERSIQEWYKNSRTPNLEYLNLTSSFEISNTQIAHNLAVIHDRTCLASRVHLKNFKQILERCESLEKEVRSLKTAVRNLTILYTENKSLTRQEVCSLVAAISRQPELMEKEPLTLVEGLNKKLERVETLLRHLEGWTIAENLKDIQADLKTLLEQTKGGISPTTIPEELISKLQNLSLGPKEGKGTLRVSFLTRGYAQWRNGEANLLITRSMVGRLSNTPNIGLAYDVQGIVDFLTSHGVRALSGRRYSIAALQGLN</sequence>
<dbReference type="AlphaFoldDB" id="A0A8J5CE15"/>
<proteinExistence type="predicted"/>
<evidence type="ECO:0000256" key="1">
    <source>
        <dbReference type="SAM" id="Coils"/>
    </source>
</evidence>